<feature type="non-terminal residue" evidence="2">
    <location>
        <position position="1"/>
    </location>
</feature>
<evidence type="ECO:0000313" key="2">
    <source>
        <dbReference type="EMBL" id="GAJ21797.1"/>
    </source>
</evidence>
<proteinExistence type="predicted"/>
<organism evidence="2">
    <name type="scientific">marine sediment metagenome</name>
    <dbReference type="NCBI Taxonomy" id="412755"/>
    <lineage>
        <taxon>unclassified sequences</taxon>
        <taxon>metagenomes</taxon>
        <taxon>ecological metagenomes</taxon>
    </lineage>
</organism>
<gene>
    <name evidence="2" type="ORF">S12H4_62819</name>
</gene>
<dbReference type="Pfam" id="PF03703">
    <property type="entry name" value="bPH_2"/>
    <property type="match status" value="1"/>
</dbReference>
<protein>
    <recommendedName>
        <fullName evidence="1">YdbS-like PH domain-containing protein</fullName>
    </recommendedName>
</protein>
<name>X1VP93_9ZZZZ</name>
<evidence type="ECO:0000259" key="1">
    <source>
        <dbReference type="Pfam" id="PF03703"/>
    </source>
</evidence>
<sequence>KVQDLRLKTGIIQRMFDCGDISITTAGMAGVECVWHNIPNAREVQKTLRTLLER</sequence>
<feature type="domain" description="YdbS-like PH" evidence="1">
    <location>
        <begin position="1"/>
        <end position="48"/>
    </location>
</feature>
<dbReference type="EMBL" id="BARW01042352">
    <property type="protein sequence ID" value="GAJ21797.1"/>
    <property type="molecule type" value="Genomic_DNA"/>
</dbReference>
<comment type="caution">
    <text evidence="2">The sequence shown here is derived from an EMBL/GenBank/DDBJ whole genome shotgun (WGS) entry which is preliminary data.</text>
</comment>
<reference evidence="2" key="1">
    <citation type="journal article" date="2014" name="Front. Microbiol.">
        <title>High frequency of phylogenetically diverse reductive dehalogenase-homologous genes in deep subseafloor sedimentary metagenomes.</title>
        <authorList>
            <person name="Kawai M."/>
            <person name="Futagami T."/>
            <person name="Toyoda A."/>
            <person name="Takaki Y."/>
            <person name="Nishi S."/>
            <person name="Hori S."/>
            <person name="Arai W."/>
            <person name="Tsubouchi T."/>
            <person name="Morono Y."/>
            <person name="Uchiyama I."/>
            <person name="Ito T."/>
            <person name="Fujiyama A."/>
            <person name="Inagaki F."/>
            <person name="Takami H."/>
        </authorList>
    </citation>
    <scope>NUCLEOTIDE SEQUENCE</scope>
    <source>
        <strain evidence="2">Expedition CK06-06</strain>
    </source>
</reference>
<dbReference type="AlphaFoldDB" id="X1VP93"/>
<dbReference type="InterPro" id="IPR005182">
    <property type="entry name" value="YdbS-like_PH"/>
</dbReference>
<accession>X1VP93</accession>